<dbReference type="EMBL" id="CABITT030000005">
    <property type="protein sequence ID" value="VVB04641.1"/>
    <property type="molecule type" value="Genomic_DNA"/>
</dbReference>
<keyword evidence="1" id="KW-0472">Membrane</keyword>
<comment type="caution">
    <text evidence="2">The sequence shown here is derived from an EMBL/GenBank/DDBJ whole genome shotgun (WGS) entry which is preliminary data.</text>
</comment>
<organism evidence="2 3">
    <name type="scientific">Arabis nemorensis</name>
    <dbReference type="NCBI Taxonomy" id="586526"/>
    <lineage>
        <taxon>Eukaryota</taxon>
        <taxon>Viridiplantae</taxon>
        <taxon>Streptophyta</taxon>
        <taxon>Embryophyta</taxon>
        <taxon>Tracheophyta</taxon>
        <taxon>Spermatophyta</taxon>
        <taxon>Magnoliopsida</taxon>
        <taxon>eudicotyledons</taxon>
        <taxon>Gunneridae</taxon>
        <taxon>Pentapetalae</taxon>
        <taxon>rosids</taxon>
        <taxon>malvids</taxon>
        <taxon>Brassicales</taxon>
        <taxon>Brassicaceae</taxon>
        <taxon>Arabideae</taxon>
        <taxon>Arabis</taxon>
    </lineage>
</organism>
<evidence type="ECO:0000313" key="3">
    <source>
        <dbReference type="Proteomes" id="UP000489600"/>
    </source>
</evidence>
<proteinExistence type="predicted"/>
<keyword evidence="1" id="KW-1133">Transmembrane helix</keyword>
<accession>A0A565BTD7</accession>
<dbReference type="AlphaFoldDB" id="A0A565BTD7"/>
<feature type="transmembrane region" description="Helical" evidence="1">
    <location>
        <begin position="15"/>
        <end position="37"/>
    </location>
</feature>
<reference evidence="2" key="1">
    <citation type="submission" date="2019-07" db="EMBL/GenBank/DDBJ databases">
        <authorList>
            <person name="Dittberner H."/>
        </authorList>
    </citation>
    <scope>NUCLEOTIDE SEQUENCE [LARGE SCALE GENOMIC DNA]</scope>
</reference>
<keyword evidence="1" id="KW-0812">Transmembrane</keyword>
<dbReference type="Proteomes" id="UP000489600">
    <property type="component" value="Unassembled WGS sequence"/>
</dbReference>
<gene>
    <name evidence="2" type="ORF">ANE_LOCUS15085</name>
</gene>
<keyword evidence="3" id="KW-1185">Reference proteome</keyword>
<evidence type="ECO:0000313" key="2">
    <source>
        <dbReference type="EMBL" id="VVB04641.1"/>
    </source>
</evidence>
<sequence>MKSVSIRLEFEGEVFVWSGFVGFVTPLPWLSLGVSSASGKSFSSSFRLQ</sequence>
<evidence type="ECO:0000256" key="1">
    <source>
        <dbReference type="SAM" id="Phobius"/>
    </source>
</evidence>
<name>A0A565BTD7_9BRAS</name>
<protein>
    <submittedName>
        <fullName evidence="2">Uncharacterized protein</fullName>
    </submittedName>
</protein>